<feature type="transmembrane region" description="Helical" evidence="1">
    <location>
        <begin position="51"/>
        <end position="72"/>
    </location>
</feature>
<proteinExistence type="predicted"/>
<gene>
    <name evidence="2" type="ORF">GCM10009090_02940</name>
</gene>
<reference evidence="2" key="2">
    <citation type="submission" date="2020-09" db="EMBL/GenBank/DDBJ databases">
        <authorList>
            <person name="Sun Q."/>
            <person name="Ohkuma M."/>
        </authorList>
    </citation>
    <scope>NUCLEOTIDE SEQUENCE</scope>
    <source>
        <strain evidence="2">JCM 13306</strain>
    </source>
</reference>
<keyword evidence="1" id="KW-0472">Membrane</keyword>
<comment type="caution">
    <text evidence="2">The sequence shown here is derived from an EMBL/GenBank/DDBJ whole genome shotgun (WGS) entry which is preliminary data.</text>
</comment>
<sequence>MGLVAWCLLFAAASSLAWWIVNGGGADWMEGWKAALLLDGPFAGFWNAEQIRLYVLLLWLAGLVWFVIGLFVPGARGFG</sequence>
<keyword evidence="3" id="KW-1185">Reference proteome</keyword>
<evidence type="ECO:0000256" key="1">
    <source>
        <dbReference type="SAM" id="Phobius"/>
    </source>
</evidence>
<reference evidence="2" key="1">
    <citation type="journal article" date="2014" name="Int. J. Syst. Evol. Microbiol.">
        <title>Complete genome sequence of Corynebacterium casei LMG S-19264T (=DSM 44701T), isolated from a smear-ripened cheese.</title>
        <authorList>
            <consortium name="US DOE Joint Genome Institute (JGI-PGF)"/>
            <person name="Walter F."/>
            <person name="Albersmeier A."/>
            <person name="Kalinowski J."/>
            <person name="Ruckert C."/>
        </authorList>
    </citation>
    <scope>NUCLEOTIDE SEQUENCE</scope>
    <source>
        <strain evidence="2">JCM 13306</strain>
    </source>
</reference>
<evidence type="ECO:0000313" key="3">
    <source>
        <dbReference type="Proteomes" id="UP000623958"/>
    </source>
</evidence>
<keyword evidence="1" id="KW-0812">Transmembrane</keyword>
<dbReference type="Proteomes" id="UP000623958">
    <property type="component" value="Unassembled WGS sequence"/>
</dbReference>
<dbReference type="AlphaFoldDB" id="A0A919F502"/>
<dbReference type="EMBL" id="BNBA01000002">
    <property type="protein sequence ID" value="GHH47079.1"/>
    <property type="molecule type" value="Genomic_DNA"/>
</dbReference>
<keyword evidence="1" id="KW-1133">Transmembrane helix</keyword>
<evidence type="ECO:0000313" key="2">
    <source>
        <dbReference type="EMBL" id="GHH47079.1"/>
    </source>
</evidence>
<dbReference type="RefSeq" id="WP_434026340.1">
    <property type="nucleotide sequence ID" value="NZ_BNBA01000002.1"/>
</dbReference>
<accession>A0A919F502</accession>
<protein>
    <submittedName>
        <fullName evidence="2">Uncharacterized protein</fullName>
    </submittedName>
</protein>
<organism evidence="2 3">
    <name type="scientific">Xanthomonas boreopolis</name>
    <dbReference type="NCBI Taxonomy" id="86183"/>
    <lineage>
        <taxon>Bacteria</taxon>
        <taxon>Pseudomonadati</taxon>
        <taxon>Pseudomonadota</taxon>
        <taxon>Gammaproteobacteria</taxon>
        <taxon>Lysobacterales</taxon>
        <taxon>Lysobacteraceae</taxon>
        <taxon>Xanthomonas</taxon>
    </lineage>
</organism>
<name>A0A919F502_9XANT</name>